<comment type="subcellular location">
    <subcellularLocation>
        <location evidence="1">Cell membrane</location>
        <topology evidence="1">Multi-pass membrane protein</topology>
    </subcellularLocation>
</comment>
<reference evidence="8" key="1">
    <citation type="submission" date="2020-07" db="EMBL/GenBank/DDBJ databases">
        <authorList>
            <person name="Camacho E."/>
        </authorList>
    </citation>
    <scope>NUCLEOTIDE SEQUENCE</scope>
    <source>
        <strain evidence="8">MPO218</strain>
    </source>
</reference>
<feature type="transmembrane region" description="Helical" evidence="7">
    <location>
        <begin position="169"/>
        <end position="188"/>
    </location>
</feature>
<feature type="transmembrane region" description="Helical" evidence="7">
    <location>
        <begin position="376"/>
        <end position="396"/>
    </location>
</feature>
<dbReference type="PANTHER" id="PTHR30250:SF10">
    <property type="entry name" value="LIPOPOLYSACCHARIDE BIOSYNTHESIS PROTEIN WZXC"/>
    <property type="match status" value="1"/>
</dbReference>
<organism evidence="8 9">
    <name type="scientific">Rhizorhabdus wittichii</name>
    <dbReference type="NCBI Taxonomy" id="160791"/>
    <lineage>
        <taxon>Bacteria</taxon>
        <taxon>Pseudomonadati</taxon>
        <taxon>Pseudomonadota</taxon>
        <taxon>Alphaproteobacteria</taxon>
        <taxon>Sphingomonadales</taxon>
        <taxon>Sphingomonadaceae</taxon>
        <taxon>Rhizorhabdus</taxon>
    </lineage>
</organism>
<dbReference type="PANTHER" id="PTHR30250">
    <property type="entry name" value="PST FAMILY PREDICTED COLANIC ACID TRANSPORTER"/>
    <property type="match status" value="1"/>
</dbReference>
<dbReference type="Proteomes" id="UP000664914">
    <property type="component" value="Chromosome"/>
</dbReference>
<feature type="transmembrane region" description="Helical" evidence="7">
    <location>
        <begin position="289"/>
        <end position="314"/>
    </location>
</feature>
<evidence type="ECO:0000256" key="7">
    <source>
        <dbReference type="SAM" id="Phobius"/>
    </source>
</evidence>
<proteinExistence type="inferred from homology"/>
<name>A0A975D3P9_9SPHN</name>
<reference evidence="8" key="2">
    <citation type="submission" date="2021-04" db="EMBL/GenBank/DDBJ databases">
        <title>Isolation and genomic analysis of the ibuprofen-degrading bacterium Sphingomonas strain MPO218.</title>
        <authorList>
            <person name="Aulestia M."/>
            <person name="Flores A."/>
            <person name="Mangas E.L."/>
            <person name="Perez-Pulido A.J."/>
            <person name="Santero E."/>
            <person name="Camacho E.M."/>
        </authorList>
    </citation>
    <scope>NUCLEOTIDE SEQUENCE</scope>
    <source>
        <strain evidence="8">MPO218</strain>
    </source>
</reference>
<accession>A0A975D3P9</accession>
<dbReference type="InterPro" id="IPR050833">
    <property type="entry name" value="Poly_Biosynth_Transport"/>
</dbReference>
<keyword evidence="4 7" id="KW-0812">Transmembrane</keyword>
<dbReference type="EMBL" id="CP059319">
    <property type="protein sequence ID" value="QTH22432.1"/>
    <property type="molecule type" value="Genomic_DNA"/>
</dbReference>
<gene>
    <name evidence="8" type="ORF">HRJ34_02570</name>
</gene>
<dbReference type="GO" id="GO:0005886">
    <property type="term" value="C:plasma membrane"/>
    <property type="evidence" value="ECO:0007669"/>
    <property type="project" value="UniProtKB-SubCell"/>
</dbReference>
<evidence type="ECO:0000313" key="8">
    <source>
        <dbReference type="EMBL" id="QTH22432.1"/>
    </source>
</evidence>
<feature type="transmembrane region" description="Helical" evidence="7">
    <location>
        <begin position="408"/>
        <end position="429"/>
    </location>
</feature>
<evidence type="ECO:0000256" key="6">
    <source>
        <dbReference type="ARBA" id="ARBA00023136"/>
    </source>
</evidence>
<evidence type="ECO:0000256" key="1">
    <source>
        <dbReference type="ARBA" id="ARBA00004651"/>
    </source>
</evidence>
<protein>
    <submittedName>
        <fullName evidence="8">Oligosaccharide flippase family protein</fullName>
    </submittedName>
</protein>
<feature type="transmembrane region" description="Helical" evidence="7">
    <location>
        <begin position="320"/>
        <end position="340"/>
    </location>
</feature>
<dbReference type="Pfam" id="PF13440">
    <property type="entry name" value="Polysacc_synt_3"/>
    <property type="match status" value="1"/>
</dbReference>
<evidence type="ECO:0000256" key="2">
    <source>
        <dbReference type="ARBA" id="ARBA00007430"/>
    </source>
</evidence>
<feature type="transmembrane region" description="Helical" evidence="7">
    <location>
        <begin position="106"/>
        <end position="129"/>
    </location>
</feature>
<feature type="transmembrane region" description="Helical" evidence="7">
    <location>
        <begin position="77"/>
        <end position="100"/>
    </location>
</feature>
<feature type="transmembrane region" description="Helical" evidence="7">
    <location>
        <begin position="252"/>
        <end position="269"/>
    </location>
</feature>
<feature type="transmembrane region" description="Helical" evidence="7">
    <location>
        <begin position="441"/>
        <end position="463"/>
    </location>
</feature>
<keyword evidence="6 7" id="KW-0472">Membrane</keyword>
<keyword evidence="5 7" id="KW-1133">Transmembrane helix</keyword>
<evidence type="ECO:0000313" key="9">
    <source>
        <dbReference type="Proteomes" id="UP000664914"/>
    </source>
</evidence>
<evidence type="ECO:0000256" key="5">
    <source>
        <dbReference type="ARBA" id="ARBA00022989"/>
    </source>
</evidence>
<keyword evidence="3" id="KW-1003">Cell membrane</keyword>
<feature type="transmembrane region" description="Helical" evidence="7">
    <location>
        <begin position="141"/>
        <end position="163"/>
    </location>
</feature>
<sequence>MSMSGSAMARIVGIQTVIQFVIDFSASLIVARLLSPHELGAFSIALAAVMIAQTLRSAGINMFLVSAPELDQTRIRTALGLAMIASFGFALLIFAAAPLIAAFYRAAVIADVLRIVAFTYLLAPFQVLAHGLLNRALRFKAIMAATLAGAATSGGTAVALAFLGWGTLSMAYATLAGGIVSLGVMLASRPAGFVFRPALVHWRSISSFTGWVLGSTLLNQIGPRLNELFVGRSLGIAPAAFLDRAEMLPRMLWNYAAPPVLSILAPLVAHEMRRGVDARTTLLLRMRLFGCIFSPIMIGIATQSAPILIGLYGWQWQASIAPAPWVCVAAAITGQFVVLGASLSGLGHARPLFLLSICEQGARVVMLAMLSRTDIVLVAIGTVGVSLVYAAAAIRLGARLKLFTVRDVLASLMPSIAICAVVAAAGIAIDMARGGGIPAHPIPAVIEAAAILAVVWIAALFVFQRSVITALWKLVRH</sequence>
<feature type="transmembrane region" description="Helical" evidence="7">
    <location>
        <begin position="12"/>
        <end position="34"/>
    </location>
</feature>
<dbReference type="AlphaFoldDB" id="A0A975D3P9"/>
<evidence type="ECO:0000256" key="3">
    <source>
        <dbReference type="ARBA" id="ARBA00022475"/>
    </source>
</evidence>
<evidence type="ECO:0000256" key="4">
    <source>
        <dbReference type="ARBA" id="ARBA00022692"/>
    </source>
</evidence>
<comment type="similarity">
    <text evidence="2">Belongs to the polysaccharide synthase family.</text>
</comment>
<feature type="transmembrane region" description="Helical" evidence="7">
    <location>
        <begin position="40"/>
        <end position="65"/>
    </location>
</feature>